<evidence type="ECO:0000256" key="2">
    <source>
        <dbReference type="ARBA" id="ARBA00001936"/>
    </source>
</evidence>
<organism evidence="16 17">
    <name type="scientific">Blastococcus carthaginiensis</name>
    <dbReference type="NCBI Taxonomy" id="3050034"/>
    <lineage>
        <taxon>Bacteria</taxon>
        <taxon>Bacillati</taxon>
        <taxon>Actinomycetota</taxon>
        <taxon>Actinomycetes</taxon>
        <taxon>Geodermatophilales</taxon>
        <taxon>Geodermatophilaceae</taxon>
        <taxon>Blastococcus</taxon>
    </lineage>
</organism>
<keyword evidence="10" id="KW-0464">Manganese</keyword>
<evidence type="ECO:0000256" key="5">
    <source>
        <dbReference type="ARBA" id="ARBA00011738"/>
    </source>
</evidence>
<evidence type="ECO:0000256" key="7">
    <source>
        <dbReference type="ARBA" id="ARBA00022772"/>
    </source>
</evidence>
<dbReference type="SUPFAM" id="SSF49998">
    <property type="entry name" value="Amine oxidase catalytic domain"/>
    <property type="match status" value="1"/>
</dbReference>
<comment type="caution">
    <text evidence="16">The sequence shown here is derived from an EMBL/GenBank/DDBJ whole genome shotgun (WGS) entry which is preliminary data.</text>
</comment>
<comment type="subunit">
    <text evidence="5">Homodimer.</text>
</comment>
<evidence type="ECO:0000259" key="15">
    <source>
        <dbReference type="Pfam" id="PF21994"/>
    </source>
</evidence>
<accession>A0ABT9IAD7</accession>
<dbReference type="PANTHER" id="PTHR10638">
    <property type="entry name" value="COPPER AMINE OXIDASE"/>
    <property type="match status" value="1"/>
</dbReference>
<feature type="domain" description="Copper amine oxidase catalytic" evidence="13">
    <location>
        <begin position="214"/>
        <end position="617"/>
    </location>
</feature>
<dbReference type="Pfam" id="PF02728">
    <property type="entry name" value="Cu_amine_oxidN3"/>
    <property type="match status" value="1"/>
</dbReference>
<dbReference type="InterPro" id="IPR049947">
    <property type="entry name" value="Cu_Am_Ox_Cu-bd"/>
</dbReference>
<comment type="PTM">
    <text evidence="12">Topaquinone (TPQ) is generated by copper-dependent autoxidation of a specific tyrosyl residue.</text>
</comment>
<evidence type="ECO:0000256" key="6">
    <source>
        <dbReference type="ARBA" id="ARBA00022723"/>
    </source>
</evidence>
<evidence type="ECO:0000256" key="10">
    <source>
        <dbReference type="ARBA" id="ARBA00023211"/>
    </source>
</evidence>
<dbReference type="InterPro" id="IPR054157">
    <property type="entry name" value="AGAO-like_N2"/>
</dbReference>
<evidence type="ECO:0000256" key="8">
    <source>
        <dbReference type="ARBA" id="ARBA00023002"/>
    </source>
</evidence>
<evidence type="ECO:0000256" key="12">
    <source>
        <dbReference type="RuleBase" id="RU000672"/>
    </source>
</evidence>
<dbReference type="InterPro" id="IPR016182">
    <property type="entry name" value="Cu_amine_oxidase_N-reg"/>
</dbReference>
<feature type="domain" description="Copper amine oxidase N3-terminal" evidence="14">
    <location>
        <begin position="91"/>
        <end position="187"/>
    </location>
</feature>
<dbReference type="PANTHER" id="PTHR10638:SF86">
    <property type="entry name" value="COPPER AMINE OXIDASE 1-RELATED"/>
    <property type="match status" value="1"/>
</dbReference>
<reference evidence="17" key="1">
    <citation type="submission" date="2023-05" db="EMBL/GenBank/DDBJ databases">
        <title>Draft genome of Pseudofrankia sp. BMG5.37.</title>
        <authorList>
            <person name="Gtari M."/>
            <person name="Ghodhbane F."/>
            <person name="Sbissi I."/>
        </authorList>
    </citation>
    <scope>NUCLEOTIDE SEQUENCE [LARGE SCALE GENOMIC DNA]</scope>
    <source>
        <strain evidence="17">BMG 814</strain>
    </source>
</reference>
<comment type="catalytic activity">
    <reaction evidence="11">
        <text>a primary methyl amine + O2 + H2O = an aldehyde + H2O2 + NH4(+)</text>
        <dbReference type="Rhea" id="RHEA:16153"/>
        <dbReference type="ChEBI" id="CHEBI:15377"/>
        <dbReference type="ChEBI" id="CHEBI:15379"/>
        <dbReference type="ChEBI" id="CHEBI:16240"/>
        <dbReference type="ChEBI" id="CHEBI:17478"/>
        <dbReference type="ChEBI" id="CHEBI:28938"/>
        <dbReference type="ChEBI" id="CHEBI:228804"/>
        <dbReference type="EC" id="1.4.3.21"/>
    </reaction>
</comment>
<dbReference type="Pfam" id="PF21994">
    <property type="entry name" value="AGAO-like_N2"/>
    <property type="match status" value="1"/>
</dbReference>
<evidence type="ECO:0000256" key="3">
    <source>
        <dbReference type="ARBA" id="ARBA00001947"/>
    </source>
</evidence>
<keyword evidence="6 12" id="KW-0479">Metal-binding</keyword>
<dbReference type="InterPro" id="IPR015798">
    <property type="entry name" value="Cu_amine_oxidase_C"/>
</dbReference>
<evidence type="ECO:0000256" key="4">
    <source>
        <dbReference type="ARBA" id="ARBA00007983"/>
    </source>
</evidence>
<dbReference type="Gene3D" id="2.70.98.20">
    <property type="entry name" value="Copper amine oxidase, catalytic domain"/>
    <property type="match status" value="1"/>
</dbReference>
<comment type="cofactor">
    <cofactor evidence="3">
        <name>Zn(2+)</name>
        <dbReference type="ChEBI" id="CHEBI:29105"/>
    </cofactor>
</comment>
<dbReference type="InterPro" id="IPR036460">
    <property type="entry name" value="Cu_amine_oxidase_C_sf"/>
</dbReference>
<keyword evidence="17" id="KW-1185">Reference proteome</keyword>
<name>A0ABT9IAD7_9ACTN</name>
<protein>
    <recommendedName>
        <fullName evidence="12">Amine oxidase</fullName>
        <ecNumber evidence="12">1.4.3.-</ecNumber>
    </recommendedName>
</protein>
<dbReference type="NCBIfam" id="NF008559">
    <property type="entry name" value="PRK11504.1"/>
    <property type="match status" value="1"/>
</dbReference>
<evidence type="ECO:0000259" key="13">
    <source>
        <dbReference type="Pfam" id="PF01179"/>
    </source>
</evidence>
<comment type="cofactor">
    <cofactor evidence="2">
        <name>Mn(2+)</name>
        <dbReference type="ChEBI" id="CHEBI:29035"/>
    </cofactor>
</comment>
<dbReference type="EC" id="1.4.3.-" evidence="12"/>
<evidence type="ECO:0000256" key="11">
    <source>
        <dbReference type="ARBA" id="ARBA00048032"/>
    </source>
</evidence>
<dbReference type="SUPFAM" id="SSF54416">
    <property type="entry name" value="Amine oxidase N-terminal region"/>
    <property type="match status" value="2"/>
</dbReference>
<comment type="cofactor">
    <cofactor evidence="1">
        <name>Cu cation</name>
        <dbReference type="ChEBI" id="CHEBI:23378"/>
    </cofactor>
</comment>
<keyword evidence="9 12" id="KW-0186">Copper</keyword>
<dbReference type="InterPro" id="IPR015802">
    <property type="entry name" value="Cu_amine_oxidase_N3"/>
</dbReference>
<dbReference type="RefSeq" id="WP_305999225.1">
    <property type="nucleotide sequence ID" value="NZ_JASNFN010000005.1"/>
</dbReference>
<evidence type="ECO:0000256" key="1">
    <source>
        <dbReference type="ARBA" id="ARBA00001935"/>
    </source>
</evidence>
<evidence type="ECO:0000313" key="17">
    <source>
        <dbReference type="Proteomes" id="UP001233673"/>
    </source>
</evidence>
<proteinExistence type="inferred from homology"/>
<evidence type="ECO:0000313" key="16">
    <source>
        <dbReference type="EMBL" id="MDP5182536.1"/>
    </source>
</evidence>
<dbReference type="PROSITE" id="PS01165">
    <property type="entry name" value="COPPER_AMINE_OXID_2"/>
    <property type="match status" value="1"/>
</dbReference>
<evidence type="ECO:0000259" key="14">
    <source>
        <dbReference type="Pfam" id="PF02728"/>
    </source>
</evidence>
<dbReference type="GO" id="GO:0008131">
    <property type="term" value="F:primary methylamine oxidase activity"/>
    <property type="evidence" value="ECO:0007669"/>
    <property type="project" value="UniProtKB-EC"/>
</dbReference>
<sequence>MHSPLFDALTAEEIRSVSAIVRKAGIGGDRPGFAAVFTDEPDKARLRAGEAVGRRARAMVLDRTSAARYDVRVDLDTEKVVSSAQLVDGGPPMLIEDVAIVAEVAKADDRYVAALAKRGITDLDSVQLDPFGAGNRADIDLDGRRLWCAVSYHRHFEDDNGYAHAVEGLVVIVDTVRREVYAVEDAGVKPMNPTCDNYTAEHNQPMRSDVAPLDITQPEGVGFRLDGPEMSWQKWRFRINMHPLEGLVISGVEYQDGDEYRSVMHRGSLAEMLVPYGDPDDAHYWRSAFDVGEYGLGRLANSLLLGCDCLGEIVYLDAVVADDDGEPSVIENAICIHEEDAGILWKHTDWVTGKVDVRRSRKLVVSFIATVGNYHYGFYWNFFQDGHIEVDTKLLGIVQTRAIAPGEVPAHATPIAENLAATYHQHLFSFRLDMEVDGWQNTVYQNDVGGTPVGPANPHGNAISVTKTMIARENDGDGFTNPQSARNWVVVNPNKRNRWGLPVGYKLLPGWASDTLIAQEPSLMVKRAGFATKNVWVTPYSPEEMRSAGEHPNGDRSGAGLPAWTAADRPVENTDVVLWHTVGVTHIPRSEDWPVMPTEIASFMLLPTNFFDRNPALDVPANEPRHGSGDDCCHS</sequence>
<dbReference type="Gene3D" id="3.10.450.40">
    <property type="match status" value="2"/>
</dbReference>
<dbReference type="Pfam" id="PF01179">
    <property type="entry name" value="Cu_amine_oxid"/>
    <property type="match status" value="1"/>
</dbReference>
<comment type="cofactor">
    <cofactor evidence="12">
        <name>Cu cation</name>
        <dbReference type="ChEBI" id="CHEBI:23378"/>
    </cofactor>
    <text evidence="12">Contains 1 topaquinone per subunit.</text>
</comment>
<dbReference type="EMBL" id="JASNFN010000005">
    <property type="protein sequence ID" value="MDP5182536.1"/>
    <property type="molecule type" value="Genomic_DNA"/>
</dbReference>
<feature type="domain" description="AGAO-like N2" evidence="15">
    <location>
        <begin position="10"/>
        <end position="82"/>
    </location>
</feature>
<dbReference type="InterPro" id="IPR000269">
    <property type="entry name" value="Cu_amine_oxidase"/>
</dbReference>
<comment type="similarity">
    <text evidence="4 12">Belongs to the copper/topaquinone oxidase family.</text>
</comment>
<keyword evidence="8 12" id="KW-0560">Oxidoreductase</keyword>
<dbReference type="Proteomes" id="UP001233673">
    <property type="component" value="Unassembled WGS sequence"/>
</dbReference>
<keyword evidence="7 12" id="KW-0801">TPQ</keyword>
<evidence type="ECO:0000256" key="9">
    <source>
        <dbReference type="ARBA" id="ARBA00023008"/>
    </source>
</evidence>
<gene>
    <name evidence="16" type="ORF">QOZ88_07775</name>
</gene>